<comment type="caution">
    <text evidence="2">The sequence shown here is derived from an EMBL/GenBank/DDBJ whole genome shotgun (WGS) entry which is preliminary data.</text>
</comment>
<feature type="compositionally biased region" description="Basic and acidic residues" evidence="1">
    <location>
        <begin position="41"/>
        <end position="50"/>
    </location>
</feature>
<organism evidence="2 3">
    <name type="scientific">Portunus trituberculatus</name>
    <name type="common">Swimming crab</name>
    <name type="synonym">Neptunus trituberculatus</name>
    <dbReference type="NCBI Taxonomy" id="210409"/>
    <lineage>
        <taxon>Eukaryota</taxon>
        <taxon>Metazoa</taxon>
        <taxon>Ecdysozoa</taxon>
        <taxon>Arthropoda</taxon>
        <taxon>Crustacea</taxon>
        <taxon>Multicrustacea</taxon>
        <taxon>Malacostraca</taxon>
        <taxon>Eumalacostraca</taxon>
        <taxon>Eucarida</taxon>
        <taxon>Decapoda</taxon>
        <taxon>Pleocyemata</taxon>
        <taxon>Brachyura</taxon>
        <taxon>Eubrachyura</taxon>
        <taxon>Portunoidea</taxon>
        <taxon>Portunidae</taxon>
        <taxon>Portuninae</taxon>
        <taxon>Portunus</taxon>
    </lineage>
</organism>
<reference evidence="2 3" key="1">
    <citation type="submission" date="2019-05" db="EMBL/GenBank/DDBJ databases">
        <title>Another draft genome of Portunus trituberculatus and its Hox gene families provides insights of decapod evolution.</title>
        <authorList>
            <person name="Jeong J.-H."/>
            <person name="Song I."/>
            <person name="Kim S."/>
            <person name="Choi T."/>
            <person name="Kim D."/>
            <person name="Ryu S."/>
            <person name="Kim W."/>
        </authorList>
    </citation>
    <scope>NUCLEOTIDE SEQUENCE [LARGE SCALE GENOMIC DNA]</scope>
    <source>
        <tissue evidence="2">Muscle</tissue>
    </source>
</reference>
<proteinExistence type="predicted"/>
<gene>
    <name evidence="2" type="ORF">E2C01_031944</name>
</gene>
<name>A0A5B7EZ08_PORTR</name>
<feature type="region of interest" description="Disordered" evidence="1">
    <location>
        <begin position="14"/>
        <end position="67"/>
    </location>
</feature>
<evidence type="ECO:0000256" key="1">
    <source>
        <dbReference type="SAM" id="MobiDB-lite"/>
    </source>
</evidence>
<dbReference type="EMBL" id="VSRR010004065">
    <property type="protein sequence ID" value="MPC38437.1"/>
    <property type="molecule type" value="Genomic_DNA"/>
</dbReference>
<protein>
    <submittedName>
        <fullName evidence="2">Uncharacterized protein</fullName>
    </submittedName>
</protein>
<dbReference type="AlphaFoldDB" id="A0A5B7EZ08"/>
<keyword evidence="3" id="KW-1185">Reference proteome</keyword>
<sequence length="114" mass="12497">MSAKRLAGAAYRCRFARLTPHTPRQPRPAPPRPATPSKAPRGTDESRDVTFLRGLHPPPVKGSRLTGNYLGKIKRPVAGVGESRASGHASSKELFFFIYSIRTTCSHEEGSEVR</sequence>
<evidence type="ECO:0000313" key="2">
    <source>
        <dbReference type="EMBL" id="MPC38437.1"/>
    </source>
</evidence>
<accession>A0A5B7EZ08</accession>
<feature type="compositionally biased region" description="Pro residues" evidence="1">
    <location>
        <begin position="23"/>
        <end position="34"/>
    </location>
</feature>
<evidence type="ECO:0000313" key="3">
    <source>
        <dbReference type="Proteomes" id="UP000324222"/>
    </source>
</evidence>
<dbReference type="Proteomes" id="UP000324222">
    <property type="component" value="Unassembled WGS sequence"/>
</dbReference>